<dbReference type="Proteomes" id="UP000663870">
    <property type="component" value="Unassembled WGS sequence"/>
</dbReference>
<dbReference type="EMBL" id="CAJNOL010000755">
    <property type="protein sequence ID" value="CAF1189133.1"/>
    <property type="molecule type" value="Genomic_DNA"/>
</dbReference>
<dbReference type="EMBL" id="CAJNOU010000553">
    <property type="protein sequence ID" value="CAF1030494.1"/>
    <property type="molecule type" value="Genomic_DNA"/>
</dbReference>
<dbReference type="Proteomes" id="UP000663889">
    <property type="component" value="Unassembled WGS sequence"/>
</dbReference>
<accession>A0A819ZMU9</accession>
<evidence type="ECO:0000313" key="4">
    <source>
        <dbReference type="EMBL" id="CAF4179758.1"/>
    </source>
</evidence>
<dbReference type="EMBL" id="CAJOAX010018241">
    <property type="protein sequence ID" value="CAF4179758.1"/>
    <property type="molecule type" value="Genomic_DNA"/>
</dbReference>
<evidence type="ECO:0000313" key="3">
    <source>
        <dbReference type="EMBL" id="CAF4173899.1"/>
    </source>
</evidence>
<gene>
    <name evidence="3" type="ORF">FNK824_LOCUS34837</name>
    <name evidence="2" type="ORF">JXQ802_LOCUS23775</name>
    <name evidence="4" type="ORF">OTI717_LOCUS37621</name>
    <name evidence="1" type="ORF">SEV965_LOCUS12283</name>
</gene>
<organism evidence="4 5">
    <name type="scientific">Rotaria sordida</name>
    <dbReference type="NCBI Taxonomy" id="392033"/>
    <lineage>
        <taxon>Eukaryota</taxon>
        <taxon>Metazoa</taxon>
        <taxon>Spiralia</taxon>
        <taxon>Gnathifera</taxon>
        <taxon>Rotifera</taxon>
        <taxon>Eurotatoria</taxon>
        <taxon>Bdelloidea</taxon>
        <taxon>Philodinida</taxon>
        <taxon>Philodinidae</taxon>
        <taxon>Rotaria</taxon>
    </lineage>
</organism>
<reference evidence="4" key="1">
    <citation type="submission" date="2021-02" db="EMBL/GenBank/DDBJ databases">
        <authorList>
            <person name="Nowell W R."/>
        </authorList>
    </citation>
    <scope>NUCLEOTIDE SEQUENCE</scope>
</reference>
<proteinExistence type="predicted"/>
<evidence type="ECO:0000313" key="5">
    <source>
        <dbReference type="Proteomes" id="UP000663823"/>
    </source>
</evidence>
<evidence type="ECO:0000313" key="6">
    <source>
        <dbReference type="Proteomes" id="UP000663870"/>
    </source>
</evidence>
<evidence type="ECO:0000313" key="1">
    <source>
        <dbReference type="EMBL" id="CAF1030494.1"/>
    </source>
</evidence>
<name>A0A819ZMU9_9BILA</name>
<evidence type="ECO:0000313" key="2">
    <source>
        <dbReference type="EMBL" id="CAF1189133.1"/>
    </source>
</evidence>
<dbReference type="EMBL" id="CAJOBE010014103">
    <property type="protein sequence ID" value="CAF4173899.1"/>
    <property type="molecule type" value="Genomic_DNA"/>
</dbReference>
<comment type="caution">
    <text evidence="4">The sequence shown here is derived from an EMBL/GenBank/DDBJ whole genome shotgun (WGS) entry which is preliminary data.</text>
</comment>
<sequence length="424" mass="48642">MVQPLFASNPYSSPFLLAVYGLSNKFEAVDVLHRWLRIFEKSRELNVRVAAYSTNCDSRYLLSMRLATGFFAKYNNIAICDRVDALEIDLPQEWKAWFFMPIRQILFCFQDPVHLCTKLRNRILSDTSSLLIGKEEVSIEVLMELIESKSKLVHGLVQTDVNPKYRQNFTSCLNLSDDDVLVALEDIEGSQATRIYLRLLRSIVLPYVEHNTPIIDRIYHSWFGVFSCRTWQTWLHVVDETEMPEFHTDERINDMFITTTAHFSVELNAHSLLGICLLVAQKQLPESALAISNCHSQSCESTFTLTRSMSGTFSSIVNFTIEQFLKRAGKLSVLTEIENQSGSGQLKCPLKFPKHDKRQWKQTILKKQTADSSISLLTIDKIRKTVYRAFDNGYNLLSTVDVNTVLEKRKKFDFSSELVCTSSV</sequence>
<dbReference type="AlphaFoldDB" id="A0A819ZMU9"/>
<dbReference type="Proteomes" id="UP000663823">
    <property type="component" value="Unassembled WGS sequence"/>
</dbReference>
<dbReference type="Proteomes" id="UP000663874">
    <property type="component" value="Unassembled WGS sequence"/>
</dbReference>
<keyword evidence="6" id="KW-1185">Reference proteome</keyword>
<protein>
    <submittedName>
        <fullName evidence="4">Uncharacterized protein</fullName>
    </submittedName>
</protein>